<dbReference type="EMBL" id="JAIPME010000002">
    <property type="protein sequence ID" value="MBZ2387089.1"/>
    <property type="molecule type" value="Genomic_DNA"/>
</dbReference>
<keyword evidence="2" id="KW-1185">Reference proteome</keyword>
<dbReference type="Proteomes" id="UP000734271">
    <property type="component" value="Unassembled WGS sequence"/>
</dbReference>
<evidence type="ECO:0000313" key="2">
    <source>
        <dbReference type="Proteomes" id="UP000734271"/>
    </source>
</evidence>
<dbReference type="RefSeq" id="WP_223419927.1">
    <property type="nucleotide sequence ID" value="NZ_JAIPME010000002.1"/>
</dbReference>
<accession>A0ABS7SZW7</accession>
<reference evidence="1 2" key="1">
    <citation type="submission" date="2021-08" db="EMBL/GenBank/DDBJ databases">
        <title>FDA dAtabase for Regulatory Grade micrObial Sequences (FDA-ARGOS): Supporting development and validation of Infectious Disease Dx tests.</title>
        <authorList>
            <person name="Sproer C."/>
            <person name="Gronow S."/>
            <person name="Severitt S."/>
            <person name="Schroder I."/>
            <person name="Tallon L."/>
            <person name="Sadzewicz L."/>
            <person name="Zhao X."/>
            <person name="Boylan J."/>
            <person name="Ott S."/>
            <person name="Bowen H."/>
            <person name="Vavikolanu K."/>
            <person name="Hazen T."/>
            <person name="Aluvathingal J."/>
            <person name="Nadendla S."/>
            <person name="Lowell S."/>
            <person name="Myers T."/>
            <person name="Yan Y."/>
            <person name="Sichtig H."/>
        </authorList>
    </citation>
    <scope>NUCLEOTIDE SEQUENCE [LARGE SCALE GENOMIC DNA]</scope>
    <source>
        <strain evidence="1 2">FDAARGOS_1460</strain>
    </source>
</reference>
<organism evidence="1 2">
    <name type="scientific">Anaerococcus murdochii</name>
    <dbReference type="NCBI Taxonomy" id="411577"/>
    <lineage>
        <taxon>Bacteria</taxon>
        <taxon>Bacillati</taxon>
        <taxon>Bacillota</taxon>
        <taxon>Tissierellia</taxon>
        <taxon>Tissierellales</taxon>
        <taxon>Peptoniphilaceae</taxon>
        <taxon>Anaerococcus</taxon>
    </lineage>
</organism>
<name>A0ABS7SZW7_9FIRM</name>
<protein>
    <submittedName>
        <fullName evidence="1">Uncharacterized protein</fullName>
    </submittedName>
</protein>
<comment type="caution">
    <text evidence="1">The sequence shown here is derived from an EMBL/GenBank/DDBJ whole genome shotgun (WGS) entry which is preliminary data.</text>
</comment>
<evidence type="ECO:0000313" key="1">
    <source>
        <dbReference type="EMBL" id="MBZ2387089.1"/>
    </source>
</evidence>
<sequence length="499" mass="58346">MNNSYFKTDLAHIFDVAERYNFVKDEIGHCLQFFAAVYGLSLSELEFLIDSIHFERSEIFKNLDSSGFFKGEDVLEEFLSLVDKGYLKIETQNQSDDNYYYSYLHTQKAKNLAKDLDKRLSSLLDDFGRGKDLVDFAYTDVIDKLNYLFDDLRILGNDKYILDIKADGDLDPEYTRRYELVRDLKKALNEKYPYLSIINFDEYKEPSFDDLDEDDENFEEDFDDMVENYLKDGRHLVEIEYTMNSRRVKTSLLVNAEDFSDVIEMGDLDADEMEDGEAFTHFVMLMDDFNKNHKKIKEKLRNLYSFIAPAYDLTIGEFEFCLYYSTIYTCGEEEIYDIDGYFIDDSREIVASLLEKRYLYKDEDGFTLTEKSDAVFKHMGALFATTMEKNKEDYKTLLTCVNNYYDASESLDKFTDDFAYRFCFEGFNIEDKISDEIDEYSLSVPFDKAVFPIVSKHFSNPKILAVKDEGSYISIIFTTDDQPGKEILGRIFKTALGDL</sequence>
<proteinExistence type="predicted"/>
<gene>
    <name evidence="1" type="ORF">K8P03_07320</name>
</gene>